<sequence>MFHDKGKLIWLWCCVGAFLLAIACHKVYSKLDLKQNYSRNYEFIFLFSCGRAGTKHFSKVFGDPDAFVTHQLDCNDKPTRELIADFYRPMLQSASFAELEKYVKNQLIPFMESNLKATGTRRYFYTGHVPFTFGLADYLLQHIQVPVKILRVRRGRIPLALSLLSMGPEEEDPWVEKSNVSKYRKRFVEKFHGLENRFVYKF</sequence>
<dbReference type="KEGG" id="gsl:Gasu_01840"/>
<gene>
    <name evidence="1" type="ORF">Gasu_01840</name>
</gene>
<reference evidence="2" key="1">
    <citation type="journal article" date="2013" name="Science">
        <title>Gene transfer from bacteria and archaea facilitated evolution of an extremophilic eukaryote.</title>
        <authorList>
            <person name="Schonknecht G."/>
            <person name="Chen W.H."/>
            <person name="Ternes C.M."/>
            <person name="Barbier G.G."/>
            <person name="Shrestha R.P."/>
            <person name="Stanke M."/>
            <person name="Brautigam A."/>
            <person name="Baker B.J."/>
            <person name="Banfield J.F."/>
            <person name="Garavito R.M."/>
            <person name="Carr K."/>
            <person name="Wilkerson C."/>
            <person name="Rensing S.A."/>
            <person name="Gagneul D."/>
            <person name="Dickenson N.E."/>
            <person name="Oesterhelt C."/>
            <person name="Lercher M.J."/>
            <person name="Weber A.P."/>
        </authorList>
    </citation>
    <scope>NUCLEOTIDE SEQUENCE [LARGE SCALE GENOMIC DNA]</scope>
    <source>
        <strain evidence="2">074W</strain>
    </source>
</reference>
<dbReference type="Gramene" id="EME32825">
    <property type="protein sequence ID" value="EME32825"/>
    <property type="gene ID" value="Gasu_01840"/>
</dbReference>
<dbReference type="EMBL" id="KB454484">
    <property type="protein sequence ID" value="EME32825.1"/>
    <property type="molecule type" value="Genomic_DNA"/>
</dbReference>
<keyword evidence="2" id="KW-1185">Reference proteome</keyword>
<protein>
    <recommendedName>
        <fullName evidence="3">Sulfotransferase</fullName>
    </recommendedName>
</protein>
<evidence type="ECO:0000313" key="2">
    <source>
        <dbReference type="Proteomes" id="UP000030680"/>
    </source>
</evidence>
<dbReference type="GeneID" id="17091374"/>
<evidence type="ECO:0000313" key="1">
    <source>
        <dbReference type="EMBL" id="EME32825.1"/>
    </source>
</evidence>
<dbReference type="PROSITE" id="PS51257">
    <property type="entry name" value="PROKAR_LIPOPROTEIN"/>
    <property type="match status" value="1"/>
</dbReference>
<dbReference type="OrthoDB" id="4810at2759"/>
<name>M2X8E5_GALSU</name>
<accession>M2X8E5</accession>
<dbReference type="Proteomes" id="UP000030680">
    <property type="component" value="Unassembled WGS sequence"/>
</dbReference>
<dbReference type="RefSeq" id="XP_005709345.1">
    <property type="nucleotide sequence ID" value="XM_005709288.1"/>
</dbReference>
<proteinExistence type="predicted"/>
<organism evidence="1 2">
    <name type="scientific">Galdieria sulphuraria</name>
    <name type="common">Red alga</name>
    <dbReference type="NCBI Taxonomy" id="130081"/>
    <lineage>
        <taxon>Eukaryota</taxon>
        <taxon>Rhodophyta</taxon>
        <taxon>Bangiophyceae</taxon>
        <taxon>Galdieriales</taxon>
        <taxon>Galdieriaceae</taxon>
        <taxon>Galdieria</taxon>
    </lineage>
</organism>
<dbReference type="AlphaFoldDB" id="M2X8E5"/>
<evidence type="ECO:0008006" key="3">
    <source>
        <dbReference type="Google" id="ProtNLM"/>
    </source>
</evidence>